<evidence type="ECO:0000256" key="2">
    <source>
        <dbReference type="ARBA" id="ARBA00022748"/>
    </source>
</evidence>
<dbReference type="eggNOG" id="COG0526">
    <property type="taxonomic scope" value="Bacteria"/>
</dbReference>
<evidence type="ECO:0000259" key="4">
    <source>
        <dbReference type="PROSITE" id="PS51352"/>
    </source>
</evidence>
<sequence length="180" mass="19963">MFKKYMIVLAAALCVVSLTACGNQKAEAQQQTAQAEAVADLKIGAPAPDIDLPAADGKSVKLSQLYAQGPVFINFWASWCPPCVGEMPDIQKAYDAHKQEIQFIAVNMDQKKDDGVAFWRDGKYTIPMYQPNIQKVSRDYRISGIPMSVLVDTRGIIVNMRVGSMDEKELEEFLNSISKK</sequence>
<dbReference type="RefSeq" id="WP_006943031.1">
    <property type="nucleotide sequence ID" value="NZ_GL538209.1"/>
</dbReference>
<proteinExistence type="predicted"/>
<dbReference type="InterPro" id="IPR017937">
    <property type="entry name" value="Thioredoxin_CS"/>
</dbReference>
<feature type="domain" description="Thioredoxin" evidence="4">
    <location>
        <begin position="41"/>
        <end position="179"/>
    </location>
</feature>
<keyword evidence="2" id="KW-0201">Cytochrome c-type biogenesis</keyword>
<dbReference type="InterPro" id="IPR050553">
    <property type="entry name" value="Thioredoxin_ResA/DsbE_sf"/>
</dbReference>
<evidence type="ECO:0000313" key="6">
    <source>
        <dbReference type="Proteomes" id="UP000003195"/>
    </source>
</evidence>
<dbReference type="Proteomes" id="UP000003195">
    <property type="component" value="Unassembled WGS sequence"/>
</dbReference>
<dbReference type="HOGENOM" id="CLU_042529_11_4_9"/>
<accession>E2ZDY8</accession>
<name>E2ZDY8_9FIRM</name>
<dbReference type="SUPFAM" id="SSF52833">
    <property type="entry name" value="Thioredoxin-like"/>
    <property type="match status" value="1"/>
</dbReference>
<keyword evidence="5" id="KW-0575">Peroxidase</keyword>
<dbReference type="PROSITE" id="PS00194">
    <property type="entry name" value="THIOREDOXIN_1"/>
    <property type="match status" value="1"/>
</dbReference>
<feature type="chain" id="PRO_5039068994" evidence="3">
    <location>
        <begin position="21"/>
        <end position="180"/>
    </location>
</feature>
<dbReference type="PROSITE" id="PS51257">
    <property type="entry name" value="PROKAR_LIPOPROTEIN"/>
    <property type="match status" value="1"/>
</dbReference>
<evidence type="ECO:0000313" key="5">
    <source>
        <dbReference type="EMBL" id="EFQ03484.1"/>
    </source>
</evidence>
<gene>
    <name evidence="5" type="ORF">HMPREF9429_01690</name>
</gene>
<organism evidence="5 6">
    <name type="scientific">Megasphaera micronuciformis F0359</name>
    <dbReference type="NCBI Taxonomy" id="706434"/>
    <lineage>
        <taxon>Bacteria</taxon>
        <taxon>Bacillati</taxon>
        <taxon>Bacillota</taxon>
        <taxon>Negativicutes</taxon>
        <taxon>Veillonellales</taxon>
        <taxon>Veillonellaceae</taxon>
        <taxon>Megasphaera</taxon>
    </lineage>
</organism>
<comment type="caution">
    <text evidence="5">The sequence shown here is derived from an EMBL/GenBank/DDBJ whole genome shotgun (WGS) entry which is preliminary data.</text>
</comment>
<keyword evidence="6" id="KW-1185">Reference proteome</keyword>
<keyword evidence="3" id="KW-0732">Signal</keyword>
<dbReference type="GO" id="GO:0004601">
    <property type="term" value="F:peroxidase activity"/>
    <property type="evidence" value="ECO:0007669"/>
    <property type="project" value="UniProtKB-KW"/>
</dbReference>
<dbReference type="PANTHER" id="PTHR42852:SF13">
    <property type="entry name" value="PROTEIN DIPZ"/>
    <property type="match status" value="1"/>
</dbReference>
<dbReference type="AlphaFoldDB" id="E2ZDY8"/>
<dbReference type="PANTHER" id="PTHR42852">
    <property type="entry name" value="THIOL:DISULFIDE INTERCHANGE PROTEIN DSBE"/>
    <property type="match status" value="1"/>
</dbReference>
<protein>
    <submittedName>
        <fullName evidence="5">Antioxidant, AhpC/TSA family</fullName>
        <ecNumber evidence="5">1.11.1.15</ecNumber>
    </submittedName>
</protein>
<reference evidence="5 6" key="1">
    <citation type="submission" date="2010-08" db="EMBL/GenBank/DDBJ databases">
        <authorList>
            <person name="Weinstock G."/>
            <person name="Sodergren E."/>
            <person name="Clifton S."/>
            <person name="Fulton L."/>
            <person name="Fulton B."/>
            <person name="Courtney L."/>
            <person name="Fronick C."/>
            <person name="Harrison M."/>
            <person name="Strong C."/>
            <person name="Farmer C."/>
            <person name="Delahaunty K."/>
            <person name="Markovic C."/>
            <person name="Hall O."/>
            <person name="Minx P."/>
            <person name="Tomlinson C."/>
            <person name="Mitreva M."/>
            <person name="Hou S."/>
            <person name="Chen J."/>
            <person name="Wollam A."/>
            <person name="Pepin K.H."/>
            <person name="Johnson M."/>
            <person name="Bhonagiri V."/>
            <person name="Zhang X."/>
            <person name="Suruliraj S."/>
            <person name="Warren W."/>
            <person name="Chinwalla A."/>
            <person name="Mardis E.R."/>
            <person name="Wilson R.K."/>
        </authorList>
    </citation>
    <scope>NUCLEOTIDE SEQUENCE [LARGE SCALE GENOMIC DNA]</scope>
    <source>
        <strain evidence="5 6">F0359</strain>
    </source>
</reference>
<dbReference type="GO" id="GO:0030313">
    <property type="term" value="C:cell envelope"/>
    <property type="evidence" value="ECO:0007669"/>
    <property type="project" value="UniProtKB-SubCell"/>
</dbReference>
<dbReference type="InterPro" id="IPR036249">
    <property type="entry name" value="Thioredoxin-like_sf"/>
</dbReference>
<dbReference type="STRING" id="706434.HMPREF9429_01690"/>
<dbReference type="InterPro" id="IPR013740">
    <property type="entry name" value="Redoxin"/>
</dbReference>
<dbReference type="Pfam" id="PF08534">
    <property type="entry name" value="Redoxin"/>
    <property type="match status" value="1"/>
</dbReference>
<comment type="subcellular location">
    <subcellularLocation>
        <location evidence="1">Cell envelope</location>
    </subcellularLocation>
</comment>
<keyword evidence="5" id="KW-0560">Oxidoreductase</keyword>
<dbReference type="EC" id="1.11.1.15" evidence="5"/>
<dbReference type="CDD" id="cd02966">
    <property type="entry name" value="TlpA_like_family"/>
    <property type="match status" value="1"/>
</dbReference>
<dbReference type="PROSITE" id="PS51352">
    <property type="entry name" value="THIOREDOXIN_2"/>
    <property type="match status" value="1"/>
</dbReference>
<dbReference type="Gene3D" id="3.40.30.10">
    <property type="entry name" value="Glutaredoxin"/>
    <property type="match status" value="1"/>
</dbReference>
<dbReference type="EMBL" id="AECS01000040">
    <property type="protein sequence ID" value="EFQ03484.1"/>
    <property type="molecule type" value="Genomic_DNA"/>
</dbReference>
<dbReference type="InterPro" id="IPR013766">
    <property type="entry name" value="Thioredoxin_domain"/>
</dbReference>
<feature type="signal peptide" evidence="3">
    <location>
        <begin position="1"/>
        <end position="20"/>
    </location>
</feature>
<dbReference type="OrthoDB" id="9809733at2"/>
<dbReference type="GO" id="GO:0017004">
    <property type="term" value="P:cytochrome complex assembly"/>
    <property type="evidence" value="ECO:0007669"/>
    <property type="project" value="UniProtKB-KW"/>
</dbReference>
<evidence type="ECO:0000256" key="3">
    <source>
        <dbReference type="SAM" id="SignalP"/>
    </source>
</evidence>
<evidence type="ECO:0000256" key="1">
    <source>
        <dbReference type="ARBA" id="ARBA00004196"/>
    </source>
</evidence>